<evidence type="ECO:0000313" key="7">
    <source>
        <dbReference type="EMBL" id="EMA41258.1"/>
    </source>
</evidence>
<evidence type="ECO:0000256" key="2">
    <source>
        <dbReference type="ARBA" id="ARBA00023052"/>
    </source>
</evidence>
<evidence type="ECO:0000259" key="4">
    <source>
        <dbReference type="Pfam" id="PF00205"/>
    </source>
</evidence>
<dbReference type="EMBL" id="AOMB01000006">
    <property type="protein sequence ID" value="EMA41258.1"/>
    <property type="molecule type" value="Genomic_DNA"/>
</dbReference>
<dbReference type="InterPro" id="IPR029035">
    <property type="entry name" value="DHS-like_NAD/FAD-binding_dom"/>
</dbReference>
<dbReference type="CDD" id="cd00568">
    <property type="entry name" value="TPP_enzymes"/>
    <property type="match status" value="1"/>
</dbReference>
<dbReference type="Proteomes" id="UP000011566">
    <property type="component" value="Unassembled WGS sequence"/>
</dbReference>
<dbReference type="PANTHER" id="PTHR18968:SF167">
    <property type="entry name" value="ACETOLACTATE SYNTHASE LARGE SUBUNIT ILVB2-RELATED"/>
    <property type="match status" value="1"/>
</dbReference>
<dbReference type="RefSeq" id="WP_007690517.1">
    <property type="nucleotide sequence ID" value="NZ_AJRK01000429.1"/>
</dbReference>
<dbReference type="CDD" id="cd07035">
    <property type="entry name" value="TPP_PYR_POX_like"/>
    <property type="match status" value="1"/>
</dbReference>
<accession>M0M780</accession>
<feature type="domain" description="Thiamine pyrophosphate enzyme N-terminal TPP-binding" evidence="6">
    <location>
        <begin position="1"/>
        <end position="112"/>
    </location>
</feature>
<evidence type="ECO:0000259" key="5">
    <source>
        <dbReference type="Pfam" id="PF02775"/>
    </source>
</evidence>
<dbReference type="PROSITE" id="PS00187">
    <property type="entry name" value="TPP_ENZYMES"/>
    <property type="match status" value="1"/>
</dbReference>
<keyword evidence="2 3" id="KW-0786">Thiamine pyrophosphate</keyword>
<dbReference type="Pfam" id="PF00205">
    <property type="entry name" value="TPP_enzyme_M"/>
    <property type="match status" value="1"/>
</dbReference>
<feature type="domain" description="Thiamine pyrophosphate enzyme TPP-binding" evidence="5">
    <location>
        <begin position="388"/>
        <end position="537"/>
    </location>
</feature>
<dbReference type="GO" id="GO:0003984">
    <property type="term" value="F:acetolactate synthase activity"/>
    <property type="evidence" value="ECO:0007669"/>
    <property type="project" value="TreeGrafter"/>
</dbReference>
<dbReference type="Gene3D" id="3.40.50.1220">
    <property type="entry name" value="TPP-binding domain"/>
    <property type="match status" value="1"/>
</dbReference>
<comment type="caution">
    <text evidence="7">The sequence shown here is derived from an EMBL/GenBank/DDBJ whole genome shotgun (WGS) entry which is preliminary data.</text>
</comment>
<dbReference type="GO" id="GO:0009099">
    <property type="term" value="P:L-valine biosynthetic process"/>
    <property type="evidence" value="ECO:0007669"/>
    <property type="project" value="TreeGrafter"/>
</dbReference>
<dbReference type="InterPro" id="IPR011766">
    <property type="entry name" value="TPP_enzyme_TPP-bd"/>
</dbReference>
<dbReference type="Gene3D" id="3.40.50.970">
    <property type="match status" value="2"/>
</dbReference>
<dbReference type="GO" id="GO:0005948">
    <property type="term" value="C:acetolactate synthase complex"/>
    <property type="evidence" value="ECO:0007669"/>
    <property type="project" value="TreeGrafter"/>
</dbReference>
<feature type="domain" description="Thiamine pyrophosphate enzyme central" evidence="4">
    <location>
        <begin position="187"/>
        <end position="321"/>
    </location>
</feature>
<comment type="similarity">
    <text evidence="1 3">Belongs to the TPP enzyme family.</text>
</comment>
<evidence type="ECO:0000256" key="1">
    <source>
        <dbReference type="ARBA" id="ARBA00007812"/>
    </source>
</evidence>
<protein>
    <submittedName>
        <fullName evidence="7">Acetolactate synthase large subunit</fullName>
    </submittedName>
</protein>
<dbReference type="InterPro" id="IPR012000">
    <property type="entry name" value="Thiamin_PyroP_enz_cen_dom"/>
</dbReference>
<organism evidence="7 8">
    <name type="scientific">Halococcus hamelinensis 100A6</name>
    <dbReference type="NCBI Taxonomy" id="1132509"/>
    <lineage>
        <taxon>Archaea</taxon>
        <taxon>Methanobacteriati</taxon>
        <taxon>Methanobacteriota</taxon>
        <taxon>Stenosarchaea group</taxon>
        <taxon>Halobacteria</taxon>
        <taxon>Halobacteriales</taxon>
        <taxon>Halococcaceae</taxon>
        <taxon>Halococcus</taxon>
    </lineage>
</organism>
<sequence>MTVSEVLVDRLLARGVDTFFGVPGTQTLPLNEVVDRRDDLRFVCARHETAVTHEAWGYAEACGTPAATVVIPGPGDLHAANGLRNALNDCTPMVHLSIETEPAVRGKGGIHETPPDTYDNLVKENVLVETPESVAAEVERAVEVATTHPKGPVRVGIPKNFLRLETPQATVGAHGPADPPGVSPEAIEDVADRLRSAANPVVIGGNGVRAAEATDELRLVAESLDAPVASTYKAKGVIPEDHDLYADIMSSGSTAALDECFRASDVALAVGTDFDAVTTQHWSYDLPDELVHVTMDASDFGSGYEPSVALLADAKKALTALADELGSDARTPGRAGAERTGAERAGAVRAAKADRLAELAVDEAPFTSASVLGTLRETLPRTTVATGDSGGFRLWAAVAFEAYDHREYVHNGSWASMGCGLPAAIGAKVAEPDKPVVSLIGDGGLFMCLHELHTAVAEDVPVIVVVANNNDYAIISAEAGREYELAADEYAWAGSPASFSGVADALGMPSSVVETTAELITAVEEALDRDAPTLIEVPTAQDEPQAGSWLSADE</sequence>
<dbReference type="InterPro" id="IPR012001">
    <property type="entry name" value="Thiamin_PyroP_enz_TPP-bd_dom"/>
</dbReference>
<proteinExistence type="inferred from homology"/>
<dbReference type="InterPro" id="IPR045229">
    <property type="entry name" value="TPP_enz"/>
</dbReference>
<dbReference type="GO" id="GO:0009097">
    <property type="term" value="P:isoleucine biosynthetic process"/>
    <property type="evidence" value="ECO:0007669"/>
    <property type="project" value="TreeGrafter"/>
</dbReference>
<dbReference type="PATRIC" id="fig|1132509.6.peg.564"/>
<dbReference type="SUPFAM" id="SSF52467">
    <property type="entry name" value="DHS-like NAD/FAD-binding domain"/>
    <property type="match status" value="1"/>
</dbReference>
<dbReference type="SUPFAM" id="SSF52518">
    <property type="entry name" value="Thiamin diphosphate-binding fold (THDP-binding)"/>
    <property type="match status" value="2"/>
</dbReference>
<gene>
    <name evidence="7" type="ORF">C447_02397</name>
</gene>
<dbReference type="InterPro" id="IPR000399">
    <property type="entry name" value="TPP-bd_CS"/>
</dbReference>
<dbReference type="GO" id="GO:0000287">
    <property type="term" value="F:magnesium ion binding"/>
    <property type="evidence" value="ECO:0007669"/>
    <property type="project" value="InterPro"/>
</dbReference>
<name>M0M780_9EURY</name>
<dbReference type="GO" id="GO:0030976">
    <property type="term" value="F:thiamine pyrophosphate binding"/>
    <property type="evidence" value="ECO:0007669"/>
    <property type="project" value="InterPro"/>
</dbReference>
<dbReference type="Pfam" id="PF02775">
    <property type="entry name" value="TPP_enzyme_C"/>
    <property type="match status" value="1"/>
</dbReference>
<dbReference type="PANTHER" id="PTHR18968">
    <property type="entry name" value="THIAMINE PYROPHOSPHATE ENZYMES"/>
    <property type="match status" value="1"/>
</dbReference>
<dbReference type="GO" id="GO:0050660">
    <property type="term" value="F:flavin adenine dinucleotide binding"/>
    <property type="evidence" value="ECO:0007669"/>
    <property type="project" value="TreeGrafter"/>
</dbReference>
<evidence type="ECO:0000259" key="6">
    <source>
        <dbReference type="Pfam" id="PF02776"/>
    </source>
</evidence>
<reference evidence="7 8" key="1">
    <citation type="journal article" date="2014" name="PLoS Genet.">
        <title>Phylogenetically driven sequencing of extremely halophilic archaea reveals strategies for static and dynamic osmo-response.</title>
        <authorList>
            <person name="Becker E.A."/>
            <person name="Seitzer P.M."/>
            <person name="Tritt A."/>
            <person name="Larsen D."/>
            <person name="Krusor M."/>
            <person name="Yao A.I."/>
            <person name="Wu D."/>
            <person name="Madern D."/>
            <person name="Eisen J.A."/>
            <person name="Darling A.E."/>
            <person name="Facciotti M.T."/>
        </authorList>
    </citation>
    <scope>NUCLEOTIDE SEQUENCE [LARGE SCALE GENOMIC DNA]</scope>
    <source>
        <strain evidence="7 8">100A6</strain>
    </source>
</reference>
<dbReference type="Pfam" id="PF02776">
    <property type="entry name" value="TPP_enzyme_N"/>
    <property type="match status" value="1"/>
</dbReference>
<dbReference type="OrthoDB" id="6837at2157"/>
<dbReference type="eggNOG" id="arCOG01998">
    <property type="taxonomic scope" value="Archaea"/>
</dbReference>
<dbReference type="GO" id="GO:0044272">
    <property type="term" value="P:sulfur compound biosynthetic process"/>
    <property type="evidence" value="ECO:0007669"/>
    <property type="project" value="UniProtKB-ARBA"/>
</dbReference>
<evidence type="ECO:0000256" key="3">
    <source>
        <dbReference type="RuleBase" id="RU362132"/>
    </source>
</evidence>
<keyword evidence="8" id="KW-1185">Reference proteome</keyword>
<dbReference type="InterPro" id="IPR029061">
    <property type="entry name" value="THDP-binding"/>
</dbReference>
<dbReference type="AlphaFoldDB" id="M0M780"/>
<evidence type="ECO:0000313" key="8">
    <source>
        <dbReference type="Proteomes" id="UP000011566"/>
    </source>
</evidence>